<feature type="compositionally biased region" description="Low complexity" evidence="1">
    <location>
        <begin position="424"/>
        <end position="435"/>
    </location>
</feature>
<feature type="compositionally biased region" description="Low complexity" evidence="1">
    <location>
        <begin position="321"/>
        <end position="331"/>
    </location>
</feature>
<feature type="region of interest" description="Disordered" evidence="1">
    <location>
        <begin position="94"/>
        <end position="113"/>
    </location>
</feature>
<organism evidence="2 3">
    <name type="scientific">Dendrothele bispora (strain CBS 962.96)</name>
    <dbReference type="NCBI Taxonomy" id="1314807"/>
    <lineage>
        <taxon>Eukaryota</taxon>
        <taxon>Fungi</taxon>
        <taxon>Dikarya</taxon>
        <taxon>Basidiomycota</taxon>
        <taxon>Agaricomycotina</taxon>
        <taxon>Agaricomycetes</taxon>
        <taxon>Agaricomycetidae</taxon>
        <taxon>Agaricales</taxon>
        <taxon>Agaricales incertae sedis</taxon>
        <taxon>Dendrothele</taxon>
    </lineage>
</organism>
<proteinExistence type="predicted"/>
<evidence type="ECO:0000256" key="1">
    <source>
        <dbReference type="SAM" id="MobiDB-lite"/>
    </source>
</evidence>
<dbReference type="OrthoDB" id="3235609at2759"/>
<gene>
    <name evidence="2" type="ORF">K435DRAFT_959172</name>
</gene>
<feature type="region of interest" description="Disordered" evidence="1">
    <location>
        <begin position="293"/>
        <end position="344"/>
    </location>
</feature>
<dbReference type="AlphaFoldDB" id="A0A4S8N182"/>
<protein>
    <submittedName>
        <fullName evidence="2">Uncharacterized protein</fullName>
    </submittedName>
</protein>
<sequence>MSRFNRPGTEKEQAKTVFRSLQKDTSPVELTLGILPSGASYLLIEKLQVERICAVENLPHPLRDSYLSCEGFESLSPIYFADFDELATKLTRHAPKKGQGHETDTSQANRSFSNPSEEHYMLYLARAIFEQVRLLRMIVQNPKSNFEHYQVFDSSRLSNTKIISFAYTQWASDGRPWTERQNKPTAKHLDVGFAVAKDSNWRPMHDKAVHMYNSQNAMLAQRGEEKADFLPGTSVTVNPDTLRSRIQEVFAEHLQDTNPTVLLVYNQENALKVLQAYGVVTDSWQKNGLRDLLHPSRSHRTSYNDHSTSRPTQGYRRSSRSRSPQRNGGRPPRTRSPAPDVRRFPRGTVHVIDIQNLVTALFHGDEKSLNDVARKFDLPSSGWNAARDADTLVHIFRSMADGPSIDQQHELRARTLSQLHQPGPSTIPAPSSSTAPDDDDDDPNDIVQVSVNGQKRGYYSEDSDYEGDSD</sequence>
<evidence type="ECO:0000313" key="3">
    <source>
        <dbReference type="Proteomes" id="UP000297245"/>
    </source>
</evidence>
<name>A0A4S8N182_DENBC</name>
<dbReference type="EMBL" id="ML179035">
    <property type="protein sequence ID" value="THV08634.1"/>
    <property type="molecule type" value="Genomic_DNA"/>
</dbReference>
<accession>A0A4S8N182</accession>
<evidence type="ECO:0000313" key="2">
    <source>
        <dbReference type="EMBL" id="THV08634.1"/>
    </source>
</evidence>
<dbReference type="Proteomes" id="UP000297245">
    <property type="component" value="Unassembled WGS sequence"/>
</dbReference>
<keyword evidence="3" id="KW-1185">Reference proteome</keyword>
<feature type="region of interest" description="Disordered" evidence="1">
    <location>
        <begin position="418"/>
        <end position="470"/>
    </location>
</feature>
<reference evidence="2 3" key="1">
    <citation type="journal article" date="2019" name="Nat. Ecol. Evol.">
        <title>Megaphylogeny resolves global patterns of mushroom evolution.</title>
        <authorList>
            <person name="Varga T."/>
            <person name="Krizsan K."/>
            <person name="Foldi C."/>
            <person name="Dima B."/>
            <person name="Sanchez-Garcia M."/>
            <person name="Sanchez-Ramirez S."/>
            <person name="Szollosi G.J."/>
            <person name="Szarkandi J.G."/>
            <person name="Papp V."/>
            <person name="Albert L."/>
            <person name="Andreopoulos W."/>
            <person name="Angelini C."/>
            <person name="Antonin V."/>
            <person name="Barry K.W."/>
            <person name="Bougher N.L."/>
            <person name="Buchanan P."/>
            <person name="Buyck B."/>
            <person name="Bense V."/>
            <person name="Catcheside P."/>
            <person name="Chovatia M."/>
            <person name="Cooper J."/>
            <person name="Damon W."/>
            <person name="Desjardin D."/>
            <person name="Finy P."/>
            <person name="Geml J."/>
            <person name="Haridas S."/>
            <person name="Hughes K."/>
            <person name="Justo A."/>
            <person name="Karasinski D."/>
            <person name="Kautmanova I."/>
            <person name="Kiss B."/>
            <person name="Kocsube S."/>
            <person name="Kotiranta H."/>
            <person name="LaButti K.M."/>
            <person name="Lechner B.E."/>
            <person name="Liimatainen K."/>
            <person name="Lipzen A."/>
            <person name="Lukacs Z."/>
            <person name="Mihaltcheva S."/>
            <person name="Morgado L.N."/>
            <person name="Niskanen T."/>
            <person name="Noordeloos M.E."/>
            <person name="Ohm R.A."/>
            <person name="Ortiz-Santana B."/>
            <person name="Ovrebo C."/>
            <person name="Racz N."/>
            <person name="Riley R."/>
            <person name="Savchenko A."/>
            <person name="Shiryaev A."/>
            <person name="Soop K."/>
            <person name="Spirin V."/>
            <person name="Szebenyi C."/>
            <person name="Tomsovsky M."/>
            <person name="Tulloss R.E."/>
            <person name="Uehling J."/>
            <person name="Grigoriev I.V."/>
            <person name="Vagvolgyi C."/>
            <person name="Papp T."/>
            <person name="Martin F.M."/>
            <person name="Miettinen O."/>
            <person name="Hibbett D.S."/>
            <person name="Nagy L.G."/>
        </authorList>
    </citation>
    <scope>NUCLEOTIDE SEQUENCE [LARGE SCALE GENOMIC DNA]</scope>
    <source>
        <strain evidence="2 3">CBS 962.96</strain>
    </source>
</reference>
<feature type="compositionally biased region" description="Acidic residues" evidence="1">
    <location>
        <begin position="461"/>
        <end position="470"/>
    </location>
</feature>